<feature type="transmembrane region" description="Helical" evidence="1">
    <location>
        <begin position="6"/>
        <end position="24"/>
    </location>
</feature>
<dbReference type="AlphaFoldDB" id="A0A852TIL8"/>
<dbReference type="Proteomes" id="UP000548423">
    <property type="component" value="Unassembled WGS sequence"/>
</dbReference>
<evidence type="ECO:0000313" key="2">
    <source>
        <dbReference type="EMBL" id="NYE07576.1"/>
    </source>
</evidence>
<accession>A0A852TIL8</accession>
<dbReference type="GO" id="GO:0016491">
    <property type="term" value="F:oxidoreductase activity"/>
    <property type="evidence" value="ECO:0007669"/>
    <property type="project" value="UniProtKB-KW"/>
</dbReference>
<proteinExistence type="predicted"/>
<keyword evidence="2" id="KW-0560">Oxidoreductase</keyword>
<keyword evidence="1" id="KW-1133">Transmembrane helix</keyword>
<keyword evidence="1" id="KW-0472">Membrane</keyword>
<reference evidence="3" key="1">
    <citation type="submission" date="2020-07" db="EMBL/GenBank/DDBJ databases">
        <authorList>
            <person name="Partida-Martinez L."/>
            <person name="Huntemann M."/>
            <person name="Clum A."/>
            <person name="Wang J."/>
            <person name="Palaniappan K."/>
            <person name="Ritter S."/>
            <person name="Chen I.-M."/>
            <person name="Stamatis D."/>
            <person name="Reddy T."/>
            <person name="O'Malley R."/>
            <person name="Daum C."/>
            <person name="Shapiro N."/>
            <person name="Ivanova N."/>
            <person name="Kyrpides N."/>
            <person name="Woyke T."/>
        </authorList>
    </citation>
    <scope>NUCLEOTIDE SEQUENCE [LARGE SCALE GENOMIC DNA]</scope>
    <source>
        <strain evidence="3">AT2.8</strain>
    </source>
</reference>
<name>A0A852TIL8_9BACI</name>
<reference evidence="3" key="2">
    <citation type="submission" date="2020-08" db="EMBL/GenBank/DDBJ databases">
        <title>The Agave Microbiome: Exploring the role of microbial communities in plant adaptations to desert environments.</title>
        <authorList>
            <person name="Partida-Martinez L.P."/>
        </authorList>
    </citation>
    <scope>NUCLEOTIDE SEQUENCE [LARGE SCALE GENOMIC DNA]</scope>
    <source>
        <strain evidence="3">AT2.8</strain>
    </source>
</reference>
<organism evidence="2 3">
    <name type="scientific">Neobacillus niacini</name>
    <dbReference type="NCBI Taxonomy" id="86668"/>
    <lineage>
        <taxon>Bacteria</taxon>
        <taxon>Bacillati</taxon>
        <taxon>Bacillota</taxon>
        <taxon>Bacilli</taxon>
        <taxon>Bacillales</taxon>
        <taxon>Bacillaceae</taxon>
        <taxon>Neobacillus</taxon>
    </lineage>
</organism>
<dbReference type="EMBL" id="JACCBX010000009">
    <property type="protein sequence ID" value="NYE07576.1"/>
    <property type="molecule type" value="Genomic_DNA"/>
</dbReference>
<gene>
    <name evidence="2" type="ORF">F4694_004387</name>
</gene>
<feature type="transmembrane region" description="Helical" evidence="1">
    <location>
        <begin position="78"/>
        <end position="98"/>
    </location>
</feature>
<sequence>MMGILNLGSLILGLIAWILPLINLMRYEKHNHRKSVVFSISSLSSCAISLCFQIYYYYHLVKSEDWTALMDTTGATVTASIVLLIVTILLNTITLVAYHRKTAI</sequence>
<evidence type="ECO:0000313" key="3">
    <source>
        <dbReference type="Proteomes" id="UP000548423"/>
    </source>
</evidence>
<protein>
    <submittedName>
        <fullName evidence="2">Cytochrome c oxidase subunit 4</fullName>
        <ecNumber evidence="2">1.9.3.1</ecNumber>
    </submittedName>
</protein>
<feature type="transmembrane region" description="Helical" evidence="1">
    <location>
        <begin position="36"/>
        <end position="58"/>
    </location>
</feature>
<dbReference type="EC" id="1.9.3.1" evidence="2"/>
<evidence type="ECO:0000256" key="1">
    <source>
        <dbReference type="SAM" id="Phobius"/>
    </source>
</evidence>
<comment type="caution">
    <text evidence="2">The sequence shown here is derived from an EMBL/GenBank/DDBJ whole genome shotgun (WGS) entry which is preliminary data.</text>
</comment>
<keyword evidence="1" id="KW-0812">Transmembrane</keyword>